<dbReference type="Gene3D" id="3.10.100.10">
    <property type="entry name" value="Mannose-Binding Protein A, subunit A"/>
    <property type="match status" value="1"/>
</dbReference>
<sequence>MGSSGWFLLLLSPLTIFTLSDAVHVYIKVAPIVHGEFGNVSFVTNPELCGAIVVEDDSLGYEIDRIGAFNYSCRLIEKVDFFDRRENISPTAFPYYYLVDKREEFKCPNTTGPYQLSDILEAMPGCEQNSNPDCKKLKDVAAHCKNVKQPECIGKAGYPDGQKATGVGASCRSAIKLWNGMDYCCPTGTIKVGWHENYPVCCPSNMVQLEKKAICCPGGFEYKESFQKCIGRVSLGEGRRSQTEVNSVCKDWNAEPVKVENDSQNEVVKGTVIGLQIPENSTWAQDGFRWASDNSTPEYTNWFEGEPDGQPDVAVFVVVDGSGKWRDKDHNNLTSISCMVDFYLGQRS</sequence>
<proteinExistence type="predicted"/>
<evidence type="ECO:0000313" key="4">
    <source>
        <dbReference type="Proteomes" id="UP001175271"/>
    </source>
</evidence>
<feature type="signal peptide" evidence="1">
    <location>
        <begin position="1"/>
        <end position="22"/>
    </location>
</feature>
<gene>
    <name evidence="3" type="ORF">QR680_008151</name>
</gene>
<dbReference type="InterPro" id="IPR016186">
    <property type="entry name" value="C-type_lectin-like/link_sf"/>
</dbReference>
<organism evidence="3 4">
    <name type="scientific">Steinernema hermaphroditum</name>
    <dbReference type="NCBI Taxonomy" id="289476"/>
    <lineage>
        <taxon>Eukaryota</taxon>
        <taxon>Metazoa</taxon>
        <taxon>Ecdysozoa</taxon>
        <taxon>Nematoda</taxon>
        <taxon>Chromadorea</taxon>
        <taxon>Rhabditida</taxon>
        <taxon>Tylenchina</taxon>
        <taxon>Panagrolaimomorpha</taxon>
        <taxon>Strongyloidoidea</taxon>
        <taxon>Steinernematidae</taxon>
        <taxon>Steinernema</taxon>
    </lineage>
</organism>
<keyword evidence="1" id="KW-0732">Signal</keyword>
<feature type="domain" description="C-type lectin" evidence="2">
    <location>
        <begin position="273"/>
        <end position="339"/>
    </location>
</feature>
<protein>
    <recommendedName>
        <fullName evidence="2">C-type lectin domain-containing protein</fullName>
    </recommendedName>
</protein>
<dbReference type="PROSITE" id="PS50041">
    <property type="entry name" value="C_TYPE_LECTIN_2"/>
    <property type="match status" value="1"/>
</dbReference>
<comment type="caution">
    <text evidence="3">The sequence shown here is derived from an EMBL/GenBank/DDBJ whole genome shotgun (WGS) entry which is preliminary data.</text>
</comment>
<dbReference type="InterPro" id="IPR016187">
    <property type="entry name" value="CTDL_fold"/>
</dbReference>
<dbReference type="InterPro" id="IPR001304">
    <property type="entry name" value="C-type_lectin-like"/>
</dbReference>
<dbReference type="SUPFAM" id="SSF56436">
    <property type="entry name" value="C-type lectin-like"/>
    <property type="match status" value="1"/>
</dbReference>
<reference evidence="3" key="1">
    <citation type="submission" date="2023-06" db="EMBL/GenBank/DDBJ databases">
        <title>Genomic analysis of the entomopathogenic nematode Steinernema hermaphroditum.</title>
        <authorList>
            <person name="Schwarz E.M."/>
            <person name="Heppert J.K."/>
            <person name="Baniya A."/>
            <person name="Schwartz H.T."/>
            <person name="Tan C.-H."/>
            <person name="Antoshechkin I."/>
            <person name="Sternberg P.W."/>
            <person name="Goodrich-Blair H."/>
            <person name="Dillman A.R."/>
        </authorList>
    </citation>
    <scope>NUCLEOTIDE SEQUENCE</scope>
    <source>
        <strain evidence="3">PS9179</strain>
        <tissue evidence="3">Whole animal</tissue>
    </source>
</reference>
<accession>A0AA39IH49</accession>
<evidence type="ECO:0000256" key="1">
    <source>
        <dbReference type="SAM" id="SignalP"/>
    </source>
</evidence>
<dbReference type="CDD" id="cd00037">
    <property type="entry name" value="CLECT"/>
    <property type="match status" value="1"/>
</dbReference>
<dbReference type="AlphaFoldDB" id="A0AA39IH49"/>
<name>A0AA39IH49_9BILA</name>
<dbReference type="EMBL" id="JAUCMV010000001">
    <property type="protein sequence ID" value="KAK0423446.1"/>
    <property type="molecule type" value="Genomic_DNA"/>
</dbReference>
<evidence type="ECO:0000259" key="2">
    <source>
        <dbReference type="PROSITE" id="PS50041"/>
    </source>
</evidence>
<keyword evidence="4" id="KW-1185">Reference proteome</keyword>
<feature type="chain" id="PRO_5041299024" description="C-type lectin domain-containing protein" evidence="1">
    <location>
        <begin position="23"/>
        <end position="348"/>
    </location>
</feature>
<dbReference type="SMART" id="SM00034">
    <property type="entry name" value="CLECT"/>
    <property type="match status" value="1"/>
</dbReference>
<dbReference type="Proteomes" id="UP001175271">
    <property type="component" value="Unassembled WGS sequence"/>
</dbReference>
<evidence type="ECO:0000313" key="3">
    <source>
        <dbReference type="EMBL" id="KAK0423446.1"/>
    </source>
</evidence>